<dbReference type="InterPro" id="IPR008928">
    <property type="entry name" value="6-hairpin_glycosidase_sf"/>
</dbReference>
<protein>
    <recommendedName>
        <fullName evidence="3">mannan endo-1,6-alpha-mannosidase</fullName>
        <ecNumber evidence="3">3.2.1.101</ecNumber>
    </recommendedName>
</protein>
<keyword evidence="6" id="KW-0325">Glycoprotein</keyword>
<dbReference type="Gene3D" id="1.50.10.20">
    <property type="match status" value="1"/>
</dbReference>
<evidence type="ECO:0000256" key="5">
    <source>
        <dbReference type="ARBA" id="ARBA00022801"/>
    </source>
</evidence>
<keyword evidence="9" id="KW-0472">Membrane</keyword>
<sequence>MKPSNRSCGFGRWAAATLCIIMQLDLLVSAAYNIDTIDNIEETARSIAADLRSHYHDDEYGQVPGILPGPPAENKSRYYANGCFFNTGIRLARYTNNDTYAKYTEETWDWIWEVKYIDHESWLVLMAGMEFPTVQSLRQPRILTMPPSFCRRGVYVQLSEEYVAFTGPRAIDPAVDNTSGAGEATNALAAVPSLLIDGTNPSVTSATGGISKRNDGSGHASNGEEKLAEITTDDRAGAWILTVMCFGLFIAGFVWVSMAD</sequence>
<evidence type="ECO:0000256" key="1">
    <source>
        <dbReference type="ARBA" id="ARBA00001452"/>
    </source>
</evidence>
<accession>E9DRD1</accession>
<evidence type="ECO:0000256" key="2">
    <source>
        <dbReference type="ARBA" id="ARBA00009699"/>
    </source>
</evidence>
<dbReference type="eggNOG" id="ENOG502QSWP">
    <property type="taxonomic scope" value="Eukaryota"/>
</dbReference>
<evidence type="ECO:0000256" key="8">
    <source>
        <dbReference type="SAM" id="MobiDB-lite"/>
    </source>
</evidence>
<dbReference type="PANTHER" id="PTHR12145:SF36">
    <property type="entry name" value="MANNAN ENDO-1,6-ALPHA-MANNOSIDASE DCW1"/>
    <property type="match status" value="1"/>
</dbReference>
<dbReference type="InterPro" id="IPR005198">
    <property type="entry name" value="Glyco_hydro_76"/>
</dbReference>
<dbReference type="GO" id="GO:0008496">
    <property type="term" value="F:mannan endo-1,6-alpha-mannosidase activity"/>
    <property type="evidence" value="ECO:0007669"/>
    <property type="project" value="UniProtKB-EC"/>
</dbReference>
<dbReference type="InterPro" id="IPR014480">
    <property type="entry name" value="Mannan-1_6-alpha_mannosidase"/>
</dbReference>
<name>E9DRD1_METAQ</name>
<reference evidence="11 12" key="1">
    <citation type="journal article" date="2011" name="PLoS Genet.">
        <title>Genome sequencing and comparative transcriptomics of the model entomopathogenic fungi Metarhizium anisopliae and M. acridum.</title>
        <authorList>
            <person name="Gao Q."/>
            <person name="Jin K."/>
            <person name="Ying S.H."/>
            <person name="Zhang Y."/>
            <person name="Xiao G."/>
            <person name="Shang Y."/>
            <person name="Duan Z."/>
            <person name="Hu X."/>
            <person name="Xie X.Q."/>
            <person name="Zhou G."/>
            <person name="Peng G."/>
            <person name="Luo Z."/>
            <person name="Huang W."/>
            <person name="Wang B."/>
            <person name="Fang W."/>
            <person name="Wang S."/>
            <person name="Zhong Y."/>
            <person name="Ma L.J."/>
            <person name="St Leger R.J."/>
            <person name="Zhao G.P."/>
            <person name="Pei Y."/>
            <person name="Feng M.G."/>
            <person name="Xia Y."/>
            <person name="Wang C."/>
        </authorList>
    </citation>
    <scope>NUCLEOTIDE SEQUENCE [LARGE SCALE GENOMIC DNA]</scope>
    <source>
        <strain evidence="11 12">CQMa 102</strain>
    </source>
</reference>
<dbReference type="HOGENOM" id="CLU_1069913_0_0_1"/>
<comment type="similarity">
    <text evidence="2">Belongs to the glycosyl hydrolase 76 family.</text>
</comment>
<organism evidence="12">
    <name type="scientific">Metarhizium acridum (strain CQMa 102)</name>
    <dbReference type="NCBI Taxonomy" id="655827"/>
    <lineage>
        <taxon>Eukaryota</taxon>
        <taxon>Fungi</taxon>
        <taxon>Dikarya</taxon>
        <taxon>Ascomycota</taxon>
        <taxon>Pezizomycotina</taxon>
        <taxon>Sordariomycetes</taxon>
        <taxon>Hypocreomycetidae</taxon>
        <taxon>Hypocreales</taxon>
        <taxon>Clavicipitaceae</taxon>
        <taxon>Metarhizium</taxon>
    </lineage>
</organism>
<comment type="catalytic activity">
    <reaction evidence="1">
        <text>Random hydrolysis of (1-&gt;6)-alpha-D-mannosidic linkages in unbranched (1-&gt;6)-mannans.</text>
        <dbReference type="EC" id="3.2.1.101"/>
    </reaction>
</comment>
<dbReference type="EC" id="3.2.1.101" evidence="3"/>
<evidence type="ECO:0000256" key="7">
    <source>
        <dbReference type="ARBA" id="ARBA00023295"/>
    </source>
</evidence>
<feature type="compositionally biased region" description="Basic and acidic residues" evidence="8">
    <location>
        <begin position="212"/>
        <end position="225"/>
    </location>
</feature>
<keyword evidence="9" id="KW-0812">Transmembrane</keyword>
<feature type="signal peptide" evidence="10">
    <location>
        <begin position="1"/>
        <end position="30"/>
    </location>
</feature>
<dbReference type="PANTHER" id="PTHR12145">
    <property type="entry name" value="MANNAN ENDO-1,6-ALPHA-MANNOSIDASE DCW1"/>
    <property type="match status" value="1"/>
</dbReference>
<dbReference type="Pfam" id="PF03663">
    <property type="entry name" value="Glyco_hydro_76"/>
    <property type="match status" value="1"/>
</dbReference>
<evidence type="ECO:0000313" key="12">
    <source>
        <dbReference type="Proteomes" id="UP000002499"/>
    </source>
</evidence>
<keyword evidence="7" id="KW-0326">Glycosidase</keyword>
<dbReference type="STRING" id="655827.E9DRD1"/>
<keyword evidence="5 11" id="KW-0378">Hydrolase</keyword>
<dbReference type="GO" id="GO:0016052">
    <property type="term" value="P:carbohydrate catabolic process"/>
    <property type="evidence" value="ECO:0007669"/>
    <property type="project" value="InterPro"/>
</dbReference>
<evidence type="ECO:0000256" key="6">
    <source>
        <dbReference type="ARBA" id="ARBA00023180"/>
    </source>
</evidence>
<dbReference type="GO" id="GO:0009272">
    <property type="term" value="P:fungal-type cell wall biogenesis"/>
    <property type="evidence" value="ECO:0007669"/>
    <property type="project" value="TreeGrafter"/>
</dbReference>
<dbReference type="SUPFAM" id="SSF48208">
    <property type="entry name" value="Six-hairpin glycosidases"/>
    <property type="match status" value="1"/>
</dbReference>
<evidence type="ECO:0000313" key="11">
    <source>
        <dbReference type="EMBL" id="EFY93809.1"/>
    </source>
</evidence>
<keyword evidence="4 10" id="KW-0732">Signal</keyword>
<gene>
    <name evidence="11" type="ORF">MAC_00300</name>
</gene>
<feature type="region of interest" description="Disordered" evidence="8">
    <location>
        <begin position="205"/>
        <end position="225"/>
    </location>
</feature>
<dbReference type="AlphaFoldDB" id="E9DRD1"/>
<proteinExistence type="inferred from homology"/>
<feature type="chain" id="PRO_5003237700" description="mannan endo-1,6-alpha-mannosidase" evidence="10">
    <location>
        <begin position="31"/>
        <end position="260"/>
    </location>
</feature>
<dbReference type="InParanoid" id="E9DRD1"/>
<evidence type="ECO:0000256" key="10">
    <source>
        <dbReference type="SAM" id="SignalP"/>
    </source>
</evidence>
<dbReference type="EMBL" id="GL698470">
    <property type="protein sequence ID" value="EFY93809.1"/>
    <property type="molecule type" value="Genomic_DNA"/>
</dbReference>
<feature type="transmembrane region" description="Helical" evidence="9">
    <location>
        <begin position="236"/>
        <end position="256"/>
    </location>
</feature>
<keyword evidence="12" id="KW-1185">Reference proteome</keyword>
<evidence type="ECO:0000256" key="3">
    <source>
        <dbReference type="ARBA" id="ARBA00012350"/>
    </source>
</evidence>
<evidence type="ECO:0000256" key="4">
    <source>
        <dbReference type="ARBA" id="ARBA00022729"/>
    </source>
</evidence>
<dbReference type="Proteomes" id="UP000002499">
    <property type="component" value="Unassembled WGS sequence"/>
</dbReference>
<evidence type="ECO:0000256" key="9">
    <source>
        <dbReference type="SAM" id="Phobius"/>
    </source>
</evidence>
<keyword evidence="9" id="KW-1133">Transmembrane helix</keyword>